<sequence length="346" mass="36807">MEQALNELIAFLPRLLGALLLVAVAGLVAWGARFLTRKGMEKARVDERLMKGDAKDPSAPSLTKAVSTAVFWIVLVLFLPLILDVLALQGLLAPVTAMLNDILVALPAVFGAIVVVAAAYVVGRLVRVLVTQALMRMGFDRFGERLGLSSAHTSTSAREAYNHGEYAGNLGDHERAQVARAHSEEVDGMDISTTPSSIVGSLAFVGILLFGVTAALRLMGFGALEAIVADFIVFAGEIITGLLVFAVGLWLANWAARVIHAGDSQHSHILGQLARAAILVLAGAMALRQMGLANEIITLAFAFFIGAIAVAAAIAFGIGGRDAAHELLERWRHRIERDDMQPPLAH</sequence>
<dbReference type="RefSeq" id="WP_111332722.1">
    <property type="nucleotide sequence ID" value="NZ_CP030032.1"/>
</dbReference>
<dbReference type="Pfam" id="PF05552">
    <property type="entry name" value="MS_channel_1st_1"/>
    <property type="match status" value="2"/>
</dbReference>
<proteinExistence type="predicted"/>
<gene>
    <name evidence="1" type="ORF">DN745_05085</name>
</gene>
<organism evidence="1 2">
    <name type="scientific">Bradymonas sediminis</name>
    <dbReference type="NCBI Taxonomy" id="1548548"/>
    <lineage>
        <taxon>Bacteria</taxon>
        <taxon>Deltaproteobacteria</taxon>
        <taxon>Bradymonadales</taxon>
        <taxon>Bradymonadaceae</taxon>
        <taxon>Bradymonas</taxon>
    </lineage>
</organism>
<protein>
    <submittedName>
        <fullName evidence="1">Uncharacterized protein</fullName>
    </submittedName>
</protein>
<dbReference type="EMBL" id="CP030032">
    <property type="protein sequence ID" value="AWV88744.1"/>
    <property type="molecule type" value="Genomic_DNA"/>
</dbReference>
<evidence type="ECO:0000313" key="1">
    <source>
        <dbReference type="EMBL" id="AWV88744.1"/>
    </source>
</evidence>
<dbReference type="Proteomes" id="UP000249799">
    <property type="component" value="Chromosome"/>
</dbReference>
<dbReference type="OrthoDB" id="1411407at2"/>
<accession>A0A2Z4FJ50</accession>
<dbReference type="AlphaFoldDB" id="A0A2Z4FJ50"/>
<keyword evidence="2" id="KW-1185">Reference proteome</keyword>
<dbReference type="InterPro" id="IPR008910">
    <property type="entry name" value="MSC_TM_helix"/>
</dbReference>
<evidence type="ECO:0000313" key="2">
    <source>
        <dbReference type="Proteomes" id="UP000249799"/>
    </source>
</evidence>
<dbReference type="KEGG" id="bsed:DN745_05085"/>
<reference evidence="1 2" key="1">
    <citation type="submission" date="2018-06" db="EMBL/GenBank/DDBJ databases">
        <title>Lujinxingia sediminis gen. nov. sp. nov., a new facultative anaerobic member of the class Deltaproteobacteria, and proposal of Lujinxingaceae fam. nov.</title>
        <authorList>
            <person name="Guo L.-Y."/>
            <person name="Li C.-M."/>
            <person name="Wang S."/>
            <person name="Du Z.-J."/>
        </authorList>
    </citation>
    <scope>NUCLEOTIDE SEQUENCE [LARGE SCALE GENOMIC DNA]</scope>
    <source>
        <strain evidence="1 2">FA350</strain>
    </source>
</reference>
<dbReference type="NCBIfam" id="NF033912">
    <property type="entry name" value="msc"/>
    <property type="match status" value="1"/>
</dbReference>
<name>A0A2Z4FJ50_9DELT</name>